<sequence length="131" mass="14907">MTFPDPKIKEVFDAYPPPARAGLLALRDLILEEAKSLPEIGEVSEVLRWGQPSYITPERKAATTLRLGTHKQAQFAIFAHCQSTVIADYAMRFPGWDRLDGNRAVLFDSTDQIEPFRLRSLIRHALTYHLN</sequence>
<dbReference type="EMBL" id="CYUE01000002">
    <property type="protein sequence ID" value="CUK24689.1"/>
    <property type="molecule type" value="Genomic_DNA"/>
</dbReference>
<dbReference type="Pfam" id="PF08818">
    <property type="entry name" value="DUF1801"/>
    <property type="match status" value="1"/>
</dbReference>
<dbReference type="OrthoDB" id="328972at2"/>
<keyword evidence="3" id="KW-1185">Reference proteome</keyword>
<feature type="domain" description="YdhG-like" evidence="1">
    <location>
        <begin position="20"/>
        <end position="126"/>
    </location>
</feature>
<evidence type="ECO:0000259" key="1">
    <source>
        <dbReference type="Pfam" id="PF08818"/>
    </source>
</evidence>
<name>A0A0P1ISD0_9RHOB</name>
<dbReference type="Proteomes" id="UP000051184">
    <property type="component" value="Unassembled WGS sequence"/>
</dbReference>
<dbReference type="RefSeq" id="WP_058313674.1">
    <property type="nucleotide sequence ID" value="NZ_CYTO01000004.1"/>
</dbReference>
<evidence type="ECO:0000313" key="2">
    <source>
        <dbReference type="EMBL" id="CUK24689.1"/>
    </source>
</evidence>
<reference evidence="3" key="1">
    <citation type="submission" date="2015-09" db="EMBL/GenBank/DDBJ databases">
        <authorList>
            <person name="Rodrigo-Torres Lidia"/>
            <person name="Arahal R.David."/>
        </authorList>
    </citation>
    <scope>NUCLEOTIDE SEQUENCE [LARGE SCALE GENOMIC DNA]</scope>
    <source>
        <strain evidence="3">CECT 5114</strain>
    </source>
</reference>
<accession>A0A0P1ISD0</accession>
<evidence type="ECO:0000313" key="3">
    <source>
        <dbReference type="Proteomes" id="UP000051184"/>
    </source>
</evidence>
<dbReference type="STRING" id="1715691.TA5113_00235"/>
<dbReference type="InterPro" id="IPR014922">
    <property type="entry name" value="YdhG-like"/>
</dbReference>
<dbReference type="AlphaFoldDB" id="A0A0P1ISD0"/>
<gene>
    <name evidence="2" type="ORF">TA5114_00475</name>
</gene>
<organism evidence="2 3">
    <name type="scientific">Cognatishimia activa</name>
    <dbReference type="NCBI Taxonomy" id="1715691"/>
    <lineage>
        <taxon>Bacteria</taxon>
        <taxon>Pseudomonadati</taxon>
        <taxon>Pseudomonadota</taxon>
        <taxon>Alphaproteobacteria</taxon>
        <taxon>Rhodobacterales</taxon>
        <taxon>Paracoccaceae</taxon>
        <taxon>Cognatishimia</taxon>
    </lineage>
</organism>
<proteinExistence type="predicted"/>
<dbReference type="SUPFAM" id="SSF159888">
    <property type="entry name" value="YdhG-like"/>
    <property type="match status" value="1"/>
</dbReference>
<protein>
    <recommendedName>
        <fullName evidence="1">YdhG-like domain-containing protein</fullName>
    </recommendedName>
</protein>